<feature type="region of interest" description="Disordered" evidence="1">
    <location>
        <begin position="43"/>
        <end position="69"/>
    </location>
</feature>
<dbReference type="RefSeq" id="YP_001497918.1">
    <property type="nucleotide sequence ID" value="NC_009898.1"/>
</dbReference>
<organismHost>
    <name type="scientific">Chlorella</name>
    <dbReference type="NCBI Taxonomy" id="3071"/>
</organismHost>
<accession>A7IXP7</accession>
<dbReference type="Proteomes" id="UP000202419">
    <property type="component" value="Segment"/>
</dbReference>
<evidence type="ECO:0000313" key="3">
    <source>
        <dbReference type="Proteomes" id="UP000202419"/>
    </source>
</evidence>
<feature type="compositionally biased region" description="Polar residues" evidence="1">
    <location>
        <begin position="45"/>
        <end position="54"/>
    </location>
</feature>
<sequence>MFHGSDPRIFTSIVPLCLCTHFRRYTLRVYLDSMKFLIVHHDTSSSDNLETSYTKRIVPRRTTRSSSSS</sequence>
<evidence type="ECO:0000256" key="1">
    <source>
        <dbReference type="SAM" id="MobiDB-lite"/>
    </source>
</evidence>
<dbReference type="EMBL" id="DQ491002">
    <property type="protein sequence ID" value="ABT15121.1"/>
    <property type="molecule type" value="Genomic_DNA"/>
</dbReference>
<evidence type="ECO:0000313" key="2">
    <source>
        <dbReference type="EMBL" id="ABT15121.1"/>
    </source>
</evidence>
<name>A7IXP7_PBCVN</name>
<gene>
    <name evidence="2" type="primary">b722R</name>
    <name evidence="2" type="ORF">NY2A_b722R</name>
</gene>
<dbReference type="KEGG" id="vg:5659302"/>
<protein>
    <submittedName>
        <fullName evidence="2">Uncharacterized protein b722R</fullName>
    </submittedName>
</protein>
<keyword evidence="3" id="KW-1185">Reference proteome</keyword>
<dbReference type="GeneID" id="5659302"/>
<reference evidence="2 3" key="1">
    <citation type="journal article" date="2007" name="Virology">
        <title>Sequence and annotation of the 369-kb NY-2A and the 345-kb AR158 viruses that infect Chlorella NC64A.</title>
        <authorList>
            <person name="Fitzgerald L.A."/>
            <person name="Graves M.V."/>
            <person name="Li X."/>
            <person name="Feldblyum T."/>
            <person name="Nierman W.C."/>
            <person name="Van Etten J.L."/>
        </authorList>
    </citation>
    <scope>NUCLEOTIDE SEQUENCE [LARGE SCALE GENOMIC DNA]</scope>
    <source>
        <strain evidence="2 3">NY-2A</strain>
    </source>
</reference>
<organism evidence="2 3">
    <name type="scientific">Paramecium bursaria Chlorella virus NY2A</name>
    <name type="common">PBCV-NY2A</name>
    <dbReference type="NCBI Taxonomy" id="46021"/>
    <lineage>
        <taxon>Viruses</taxon>
        <taxon>Varidnaviria</taxon>
        <taxon>Bamfordvirae</taxon>
        <taxon>Nucleocytoviricota</taxon>
        <taxon>Megaviricetes</taxon>
        <taxon>Algavirales</taxon>
        <taxon>Phycodnaviridae</taxon>
        <taxon>Chlorovirus</taxon>
        <taxon>Chlorovirus americanus</taxon>
    </lineage>
</organism>
<proteinExistence type="predicted"/>